<keyword evidence="1" id="KW-0808">Transferase</keyword>
<keyword evidence="2" id="KW-1185">Reference proteome</keyword>
<evidence type="ECO:0000313" key="2">
    <source>
        <dbReference type="Proteomes" id="UP000765338"/>
    </source>
</evidence>
<sequence length="322" mass="36495">MPHTTDRQTPNSTSSRRLIITGSDSRYFPLLQELIASIRRFPELAELPVACIDGGLKRKQVTWLEQNGITVRTPGAFPHVSRWAMRRRPSLAIELSKMWLDQLFPEHDTLAWIDADAWVQDGQAVELLFQAAEQTPHALAITPELFLHKPLFRLRWLPFGLVQLRTILYKNSRLARLPRAICRHIGVRPTLNAGVFALSRTAPHWPRLRHWQGEALRHGKIFSSGQLAMALTSHHDGYATALMPAGCNYLGPWQIDPRTGLLCEITFPHRPVGIVHLAGHDAMRLDPAVTMDVPDRTGGTHALNLRFSTMQTYRDTRQPDMT</sequence>
<dbReference type="InterPro" id="IPR029044">
    <property type="entry name" value="Nucleotide-diphossugar_trans"/>
</dbReference>
<gene>
    <name evidence="1" type="ORF">CPA56_05205</name>
</gene>
<organism evidence="1 2">
    <name type="scientific">Bombella mellum</name>
    <dbReference type="NCBI Taxonomy" id="2039288"/>
    <lineage>
        <taxon>Bacteria</taxon>
        <taxon>Pseudomonadati</taxon>
        <taxon>Pseudomonadota</taxon>
        <taxon>Alphaproteobacteria</taxon>
        <taxon>Acetobacterales</taxon>
        <taxon>Acetobacteraceae</taxon>
        <taxon>Bombella</taxon>
    </lineage>
</organism>
<protein>
    <submittedName>
        <fullName evidence="1">Glycosyl transferase</fullName>
    </submittedName>
</protein>
<dbReference type="GO" id="GO:0016740">
    <property type="term" value="F:transferase activity"/>
    <property type="evidence" value="ECO:0007669"/>
    <property type="project" value="UniProtKB-KW"/>
</dbReference>
<dbReference type="Gene3D" id="3.90.550.10">
    <property type="entry name" value="Spore Coat Polysaccharide Biosynthesis Protein SpsA, Chain A"/>
    <property type="match status" value="1"/>
</dbReference>
<name>A0ABR5ZT03_9PROT</name>
<evidence type="ECO:0000313" key="1">
    <source>
        <dbReference type="EMBL" id="MBA5727377.1"/>
    </source>
</evidence>
<accession>A0ABR5ZT03</accession>
<dbReference type="SUPFAM" id="SSF53448">
    <property type="entry name" value="Nucleotide-diphospho-sugar transferases"/>
    <property type="match status" value="1"/>
</dbReference>
<dbReference type="RefSeq" id="WP_182040986.1">
    <property type="nucleotide sequence ID" value="NZ_PDLY01000003.1"/>
</dbReference>
<comment type="caution">
    <text evidence="1">The sequence shown here is derived from an EMBL/GenBank/DDBJ whole genome shotgun (WGS) entry which is preliminary data.</text>
</comment>
<dbReference type="EMBL" id="PDLY01000003">
    <property type="protein sequence ID" value="MBA5727377.1"/>
    <property type="molecule type" value="Genomic_DNA"/>
</dbReference>
<proteinExistence type="predicted"/>
<dbReference type="Proteomes" id="UP000765338">
    <property type="component" value="Unassembled WGS sequence"/>
</dbReference>
<reference evidence="1 2" key="1">
    <citation type="submission" date="2017-10" db="EMBL/GenBank/DDBJ databases">
        <authorList>
            <person name="Jakob F."/>
        </authorList>
    </citation>
    <scope>NUCLEOTIDE SEQUENCE [LARGE SCALE GENOMIC DNA]</scope>
    <source>
        <strain evidence="1 2">TMW 2.1889</strain>
    </source>
</reference>